<evidence type="ECO:0000256" key="1">
    <source>
        <dbReference type="SAM" id="MobiDB-lite"/>
    </source>
</evidence>
<sequence length="89" mass="10343">MTPSGIRDKGRRQSIHVYSRRRGKKKKRERKKRENSTDFLIVGFVLTLGMAAVAAVAGHFDDFVPIKRIFKKRPVLAFRPSSFQHQLLY</sequence>
<gene>
    <name evidence="2" type="ORF">OUZ56_028625</name>
</gene>
<evidence type="ECO:0000313" key="2">
    <source>
        <dbReference type="EMBL" id="KAK4036577.1"/>
    </source>
</evidence>
<reference evidence="2 3" key="1">
    <citation type="journal article" date="2023" name="Nucleic Acids Res.">
        <title>The hologenome of Daphnia magna reveals possible DNA methylation and microbiome-mediated evolution of the host genome.</title>
        <authorList>
            <person name="Chaturvedi A."/>
            <person name="Li X."/>
            <person name="Dhandapani V."/>
            <person name="Marshall H."/>
            <person name="Kissane S."/>
            <person name="Cuenca-Cambronero M."/>
            <person name="Asole G."/>
            <person name="Calvet F."/>
            <person name="Ruiz-Romero M."/>
            <person name="Marangio P."/>
            <person name="Guigo R."/>
            <person name="Rago D."/>
            <person name="Mirbahai L."/>
            <person name="Eastwood N."/>
            <person name="Colbourne J.K."/>
            <person name="Zhou J."/>
            <person name="Mallon E."/>
            <person name="Orsini L."/>
        </authorList>
    </citation>
    <scope>NUCLEOTIDE SEQUENCE [LARGE SCALE GENOMIC DNA]</scope>
    <source>
        <strain evidence="2">LRV0_1</strain>
    </source>
</reference>
<proteinExistence type="predicted"/>
<evidence type="ECO:0000313" key="3">
    <source>
        <dbReference type="Proteomes" id="UP001234178"/>
    </source>
</evidence>
<keyword evidence="3" id="KW-1185">Reference proteome</keyword>
<organism evidence="2 3">
    <name type="scientific">Daphnia magna</name>
    <dbReference type="NCBI Taxonomy" id="35525"/>
    <lineage>
        <taxon>Eukaryota</taxon>
        <taxon>Metazoa</taxon>
        <taxon>Ecdysozoa</taxon>
        <taxon>Arthropoda</taxon>
        <taxon>Crustacea</taxon>
        <taxon>Branchiopoda</taxon>
        <taxon>Diplostraca</taxon>
        <taxon>Cladocera</taxon>
        <taxon>Anomopoda</taxon>
        <taxon>Daphniidae</taxon>
        <taxon>Daphnia</taxon>
    </lineage>
</organism>
<name>A0ABR0B4I4_9CRUS</name>
<dbReference type="EMBL" id="JAOYFB010000040">
    <property type="protein sequence ID" value="KAK4036577.1"/>
    <property type="molecule type" value="Genomic_DNA"/>
</dbReference>
<dbReference type="Proteomes" id="UP001234178">
    <property type="component" value="Unassembled WGS sequence"/>
</dbReference>
<accession>A0ABR0B4I4</accession>
<feature type="compositionally biased region" description="Basic residues" evidence="1">
    <location>
        <begin position="9"/>
        <end position="33"/>
    </location>
</feature>
<comment type="caution">
    <text evidence="2">The sequence shown here is derived from an EMBL/GenBank/DDBJ whole genome shotgun (WGS) entry which is preliminary data.</text>
</comment>
<protein>
    <submittedName>
        <fullName evidence="2">Uncharacterized protein</fullName>
    </submittedName>
</protein>
<feature type="region of interest" description="Disordered" evidence="1">
    <location>
        <begin position="1"/>
        <end position="34"/>
    </location>
</feature>